<dbReference type="Proteomes" id="UP001154420">
    <property type="component" value="Unassembled WGS sequence"/>
</dbReference>
<dbReference type="InterPro" id="IPR036412">
    <property type="entry name" value="HAD-like_sf"/>
</dbReference>
<dbReference type="OrthoDB" id="9816564at2"/>
<dbReference type="RefSeq" id="WP_160559593.1">
    <property type="nucleotide sequence ID" value="NZ_QZDT01000009.1"/>
</dbReference>
<reference evidence="1" key="1">
    <citation type="submission" date="2018-09" db="EMBL/GenBank/DDBJ databases">
        <title>Murine metabolic-syndrome-specific gut microbial biobank.</title>
        <authorList>
            <person name="Liu C."/>
        </authorList>
    </citation>
    <scope>NUCLEOTIDE SEQUENCE</scope>
    <source>
        <strain evidence="1">D42-62</strain>
    </source>
</reference>
<dbReference type="InterPro" id="IPR023214">
    <property type="entry name" value="HAD_sf"/>
</dbReference>
<dbReference type="SUPFAM" id="SSF56784">
    <property type="entry name" value="HAD-like"/>
    <property type="match status" value="1"/>
</dbReference>
<dbReference type="AlphaFoldDB" id="A0A9X5GQR8"/>
<comment type="caution">
    <text evidence="1">The sequence shown here is derived from an EMBL/GenBank/DDBJ whole genome shotgun (WGS) entry which is preliminary data.</text>
</comment>
<gene>
    <name evidence="1" type="ORF">D5281_07795</name>
</gene>
<dbReference type="Gene3D" id="3.40.50.1000">
    <property type="entry name" value="HAD superfamily/HAD-like"/>
    <property type="match status" value="1"/>
</dbReference>
<keyword evidence="2" id="KW-1185">Reference proteome</keyword>
<dbReference type="CDD" id="cd01427">
    <property type="entry name" value="HAD_like"/>
    <property type="match status" value="1"/>
</dbReference>
<accession>A0A9X5GQR8</accession>
<protein>
    <submittedName>
        <fullName evidence="1">Uncharacterized protein</fullName>
    </submittedName>
</protein>
<organism evidence="1 2">
    <name type="scientific">Parablautia muri</name>
    <dbReference type="NCBI Taxonomy" id="2320879"/>
    <lineage>
        <taxon>Bacteria</taxon>
        <taxon>Bacillati</taxon>
        <taxon>Bacillota</taxon>
        <taxon>Clostridia</taxon>
        <taxon>Lachnospirales</taxon>
        <taxon>Lachnospiraceae</taxon>
        <taxon>Parablautia</taxon>
    </lineage>
</organism>
<sequence length="721" mass="83846">MDVVCSEFVLQFKKNFSHLKDKRIVLYGIGYRTGALIECLKDEYNFIGLMDKEESNIGKIMFDRQILDIETVIKHADCIIIISVSFYDVIFNRISYLNLEHGIDIYFPNGEKAGLSEKEYEEFDIEYKKLNTERVKEIIQENDVISFDLFDTLLIRKVLDPDVVFEVIDFRLQKRGLSFFNNRKEAYLDACKDGIPSLDSIYCKFQLLTGMTEDELNKVKNIEIETEKKLLTIRKEVVELYQFAKEIGKEVYIITDMYLPSEILSSILAEHNIFCDKEKMLVSCEYQMDKESGNLWEVFKEKISSEKSILHIGDNLQYDIIGAKKYGIHALQILSAKDMMRHTVFNKMLKLDLSLWNKLTLGLVAEKLFNSPFVENRIDEKSRVVLEKEQEVGYVGYGCLIRAYLGYIIQHAYEMHIEKLAFCARDGYLLKKDFDELMKMAESKSIESRYLKISRQIVRRAALFDVEAILDFASLPYRGSVKDYYKQRFGLDLESGKDKSELEIPRDSYLTESLLHQHEAAILEKSADLRRDYSNYLNKEIGEWNRTALVDFGFSGSTQYYLSQILQKPLTGFYLLADMNDDNQYNTRQEKLSYIYNQDDPGGGNSLMGKMFLVIESVFTAPYGTYLSCDDKGNFETAEKTSNNIMFLVKEKINDGILEFFRDCQDLLGDDIAELDFRDEIGVELLALVFKQEGVKITKNILDTFYSDDVLRYKTDRKIFD</sequence>
<name>A0A9X5GQR8_9FIRM</name>
<evidence type="ECO:0000313" key="2">
    <source>
        <dbReference type="Proteomes" id="UP001154420"/>
    </source>
</evidence>
<proteinExistence type="predicted"/>
<dbReference type="Gene3D" id="1.10.150.400">
    <property type="match status" value="1"/>
</dbReference>
<dbReference type="EMBL" id="QZDT01000009">
    <property type="protein sequence ID" value="NBJ92498.1"/>
    <property type="molecule type" value="Genomic_DNA"/>
</dbReference>
<evidence type="ECO:0000313" key="1">
    <source>
        <dbReference type="EMBL" id="NBJ92498.1"/>
    </source>
</evidence>